<accession>A0A835GM83</accession>
<feature type="domain" description="PiggyBac transposable element-derived protein" evidence="2">
    <location>
        <begin position="180"/>
        <end position="526"/>
    </location>
</feature>
<dbReference type="InterPro" id="IPR029526">
    <property type="entry name" value="PGBD"/>
</dbReference>
<evidence type="ECO:0000256" key="1">
    <source>
        <dbReference type="SAM" id="MobiDB-lite"/>
    </source>
</evidence>
<name>A0A835GM83_SPOEX</name>
<dbReference type="PANTHER" id="PTHR47272:SF1">
    <property type="entry name" value="PIGGYBAC TRANSPOSABLE ELEMENT-DERIVED PROTEIN 3-LIKE"/>
    <property type="match status" value="1"/>
</dbReference>
<proteinExistence type="predicted"/>
<feature type="compositionally biased region" description="Low complexity" evidence="1">
    <location>
        <begin position="48"/>
        <end position="60"/>
    </location>
</feature>
<feature type="region of interest" description="Disordered" evidence="1">
    <location>
        <begin position="66"/>
        <end position="85"/>
    </location>
</feature>
<sequence>MSAQRRPPVLLKPNRASKIIALVPNEHAPSDASENSESETEMHDDPRAYASSPLSSSAPSITSSLANLTISTSEDEEPNIDNNDVIPDSIVREIGESNYENVPSLSAIPSLPSTPMVPIAFSSPLSSRNTRSRKQPSTVPAKKAKKGKKFQLSYKWKVAQFRHRATVEEDENGEYINLPEDTNLYSVQQTAKSIQLSEEEFKDFLAIHIIMGIVVMPSYLDYWSDKFRYAKVGDIMSLKRYQQVRRYLHFVDNNMDDGDKYYKVRPVVEQIRQNCLKQQKTETKFSIDEMMIAYKGSKAGKRKQYMKDKPNKWGFKNYVRAGISGIIYDFVLYGGDDTFRYHTFTEEELSLGFGAQVVIALCQSIDHKPAFVFCDNFFSSPELFFILREHYGIFALGTIRGNRLRGAETILLTDKAMKKKPRGHIVQAVCNQNRLAIVRWNDNKAVTLISSFVASEPVEKIRRYCKDAKCKIDVQCPQIVRQYNKHMGGVDLADMLISLYKTPFKSRRWYLAIFSQMLDICVNNAWLLYRRKHSGNAKGKIPLKAFRYEIYETLLKANRCAKRSKTETAKVSKPHVARPSSPVKYDNIGHFPSTMEEGRCRYCQKKTVVYCIKC</sequence>
<evidence type="ECO:0000313" key="3">
    <source>
        <dbReference type="EMBL" id="KAF9419010.1"/>
    </source>
</evidence>
<evidence type="ECO:0000259" key="2">
    <source>
        <dbReference type="Pfam" id="PF13843"/>
    </source>
</evidence>
<dbReference type="AlphaFoldDB" id="A0A835GM83"/>
<feature type="region of interest" description="Disordered" evidence="1">
    <location>
        <begin position="121"/>
        <end position="143"/>
    </location>
</feature>
<dbReference type="PANTHER" id="PTHR47272">
    <property type="entry name" value="DDE_TNP_1_7 DOMAIN-CONTAINING PROTEIN"/>
    <property type="match status" value="1"/>
</dbReference>
<protein>
    <recommendedName>
        <fullName evidence="2">PiggyBac transposable element-derived protein domain-containing protein</fullName>
    </recommendedName>
</protein>
<dbReference type="Proteomes" id="UP000648187">
    <property type="component" value="Unassembled WGS sequence"/>
</dbReference>
<comment type="caution">
    <text evidence="3">The sequence shown here is derived from an EMBL/GenBank/DDBJ whole genome shotgun (WGS) entry which is preliminary data.</text>
</comment>
<organism evidence="3 4">
    <name type="scientific">Spodoptera exigua</name>
    <name type="common">Beet armyworm</name>
    <name type="synonym">Noctua fulgens</name>
    <dbReference type="NCBI Taxonomy" id="7107"/>
    <lineage>
        <taxon>Eukaryota</taxon>
        <taxon>Metazoa</taxon>
        <taxon>Ecdysozoa</taxon>
        <taxon>Arthropoda</taxon>
        <taxon>Hexapoda</taxon>
        <taxon>Insecta</taxon>
        <taxon>Pterygota</taxon>
        <taxon>Neoptera</taxon>
        <taxon>Endopterygota</taxon>
        <taxon>Lepidoptera</taxon>
        <taxon>Glossata</taxon>
        <taxon>Ditrysia</taxon>
        <taxon>Noctuoidea</taxon>
        <taxon>Noctuidae</taxon>
        <taxon>Amphipyrinae</taxon>
        <taxon>Spodoptera</taxon>
    </lineage>
</organism>
<dbReference type="Pfam" id="PF13843">
    <property type="entry name" value="DDE_Tnp_1_7"/>
    <property type="match status" value="1"/>
</dbReference>
<feature type="region of interest" description="Disordered" evidence="1">
    <location>
        <begin position="1"/>
        <end position="60"/>
    </location>
</feature>
<reference evidence="3" key="1">
    <citation type="submission" date="2020-08" db="EMBL/GenBank/DDBJ databases">
        <title>Spodoptera exigua strain:BAW_Kor-Di-RS1 Genome sequencing and assembly.</title>
        <authorList>
            <person name="Kim J."/>
            <person name="Nam H.Y."/>
            <person name="Kwon M."/>
            <person name="Choi J.H."/>
            <person name="Cho S.R."/>
            <person name="Kim G.-H."/>
        </authorList>
    </citation>
    <scope>NUCLEOTIDE SEQUENCE</scope>
    <source>
        <strain evidence="3">BAW_Kor-Di-RS1</strain>
        <tissue evidence="3">Whole-body</tissue>
    </source>
</reference>
<gene>
    <name evidence="3" type="ORF">HW555_004337</name>
</gene>
<keyword evidence="4" id="KW-1185">Reference proteome</keyword>
<dbReference type="EMBL" id="JACKWZ010000048">
    <property type="protein sequence ID" value="KAF9419010.1"/>
    <property type="molecule type" value="Genomic_DNA"/>
</dbReference>
<evidence type="ECO:0000313" key="4">
    <source>
        <dbReference type="Proteomes" id="UP000648187"/>
    </source>
</evidence>